<protein>
    <submittedName>
        <fullName evidence="1">Uncharacterized protein</fullName>
    </submittedName>
</protein>
<evidence type="ECO:0000313" key="1">
    <source>
        <dbReference type="EMBL" id="ELQ74796.1"/>
    </source>
</evidence>
<dbReference type="VEuPathDB" id="MicrosporidiaDB:THOM_2273"/>
<dbReference type="HOGENOM" id="CLU_710156_0_0_1"/>
<dbReference type="OrthoDB" id="10377156at2759"/>
<dbReference type="EMBL" id="JH994023">
    <property type="protein sequence ID" value="ELQ74796.1"/>
    <property type="molecule type" value="Genomic_DNA"/>
</dbReference>
<dbReference type="AlphaFoldDB" id="L7JUT1"/>
<accession>L7JUT1</accession>
<sequence length="389" mass="45599">MLVCEHCGTSFISCDGILVCKNGHVLEQNLEVVEDEFAGRKASSSLKPSVKKKSCSNFTHLRILFKVYKDFKKKYDLNDDIMKIFLQNIRFTGVLIKKSKSLVSINLLVLVLYLSLRIKKSIQKPYFIRDFVDDISDLRTLTSKHKLENDCRERNALLFINKVNMVYLMNQLDNLDLEFNMNSYMLSSLDCGFIVFVRYFLRVVKDISGVYDFRNDENFQSSELDFRKFNIDKKTMIESLLRIRSCSLINEPEAKDKDNRDEVNTFPFLQATDFKVQVDNAKDGDICIFFINGILRNLYILNTSQIARETLTSYFLKFLFISDFSDRLFFYELEVCSFLYAYAKSKNKSDALLLEMLNFILKYLDCSEPFFARYVRKIFKIFKSSQAKV</sequence>
<reference evidence="1 2" key="1">
    <citation type="journal article" date="2012" name="PLoS Pathog.">
        <title>The genome of the obligate intracellular parasite Trachipleistophora hominis: new insights into microsporidian genome dynamics and reductive evolution.</title>
        <authorList>
            <person name="Heinz E."/>
            <person name="Williams T.A."/>
            <person name="Nakjang S."/>
            <person name="Noel C.J."/>
            <person name="Swan D.C."/>
            <person name="Goldberg A.V."/>
            <person name="Harris S.R."/>
            <person name="Weinmaier T."/>
            <person name="Markert S."/>
            <person name="Becher D."/>
            <person name="Bernhardt J."/>
            <person name="Dagan T."/>
            <person name="Hacker C."/>
            <person name="Lucocq J.M."/>
            <person name="Schweder T."/>
            <person name="Rattei T."/>
            <person name="Hall N."/>
            <person name="Hirt R.P."/>
            <person name="Embley T.M."/>
        </authorList>
    </citation>
    <scope>NUCLEOTIDE SEQUENCE [LARGE SCALE GENOMIC DNA]</scope>
</reference>
<proteinExistence type="predicted"/>
<dbReference type="InParanoid" id="L7JUT1"/>
<dbReference type="OMA" id="HKLENDC"/>
<dbReference type="Proteomes" id="UP000011185">
    <property type="component" value="Unassembled WGS sequence"/>
</dbReference>
<gene>
    <name evidence="1" type="ORF">THOM_2273</name>
</gene>
<organism evidence="1 2">
    <name type="scientific">Trachipleistophora hominis</name>
    <name type="common">Microsporidian parasite</name>
    <dbReference type="NCBI Taxonomy" id="72359"/>
    <lineage>
        <taxon>Eukaryota</taxon>
        <taxon>Fungi</taxon>
        <taxon>Fungi incertae sedis</taxon>
        <taxon>Microsporidia</taxon>
        <taxon>Pleistophoridae</taxon>
        <taxon>Trachipleistophora</taxon>
    </lineage>
</organism>
<keyword evidence="2" id="KW-1185">Reference proteome</keyword>
<name>L7JUT1_TRAHO</name>
<evidence type="ECO:0000313" key="2">
    <source>
        <dbReference type="Proteomes" id="UP000011185"/>
    </source>
</evidence>